<name>A0A8B7Y230_ACAPL</name>
<comment type="subcellular location">
    <subcellularLocation>
        <location evidence="1">Membrane</location>
        <topology evidence="1">Multi-pass membrane protein</topology>
    </subcellularLocation>
</comment>
<dbReference type="PANTHER" id="PTHR11360:SF284">
    <property type="entry name" value="EG:103B4.3 PROTEIN-RELATED"/>
    <property type="match status" value="1"/>
</dbReference>
<dbReference type="Gene3D" id="1.20.1250.20">
    <property type="entry name" value="MFS general substrate transporter like domains"/>
    <property type="match status" value="1"/>
</dbReference>
<feature type="transmembrane region" description="Helical" evidence="2">
    <location>
        <begin position="262"/>
        <end position="286"/>
    </location>
</feature>
<protein>
    <submittedName>
        <fullName evidence="5 6">Monocarboxylate transporter 12-like isoform X1</fullName>
    </submittedName>
</protein>
<keyword evidence="2" id="KW-0472">Membrane</keyword>
<proteinExistence type="predicted"/>
<feature type="transmembrane region" description="Helical" evidence="2">
    <location>
        <begin position="87"/>
        <end position="106"/>
    </location>
</feature>
<evidence type="ECO:0000256" key="1">
    <source>
        <dbReference type="ARBA" id="ARBA00004141"/>
    </source>
</evidence>
<evidence type="ECO:0000313" key="4">
    <source>
        <dbReference type="Proteomes" id="UP000694845"/>
    </source>
</evidence>
<accession>A0A8B7Y230</accession>
<gene>
    <name evidence="5 6 7" type="primary">LOC110977425</name>
</gene>
<keyword evidence="4" id="KW-1185">Reference proteome</keyword>
<feature type="transmembrane region" description="Helical" evidence="2">
    <location>
        <begin position="145"/>
        <end position="164"/>
    </location>
</feature>
<dbReference type="InterPro" id="IPR050327">
    <property type="entry name" value="Proton-linked_MCT"/>
</dbReference>
<evidence type="ECO:0000259" key="3">
    <source>
        <dbReference type="PROSITE" id="PS50850"/>
    </source>
</evidence>
<evidence type="ECO:0000256" key="2">
    <source>
        <dbReference type="SAM" id="Phobius"/>
    </source>
</evidence>
<dbReference type="KEGG" id="aplc:110977425"/>
<feature type="transmembrane region" description="Helical" evidence="2">
    <location>
        <begin position="56"/>
        <end position="80"/>
    </location>
</feature>
<evidence type="ECO:0000313" key="7">
    <source>
        <dbReference type="RefSeq" id="XP_022087236.1"/>
    </source>
</evidence>
<keyword evidence="2" id="KW-1133">Transmembrane helix</keyword>
<organism evidence="4 5">
    <name type="scientific">Acanthaster planci</name>
    <name type="common">Crown-of-thorns starfish</name>
    <dbReference type="NCBI Taxonomy" id="133434"/>
    <lineage>
        <taxon>Eukaryota</taxon>
        <taxon>Metazoa</taxon>
        <taxon>Echinodermata</taxon>
        <taxon>Eleutherozoa</taxon>
        <taxon>Asterozoa</taxon>
        <taxon>Asteroidea</taxon>
        <taxon>Valvatacea</taxon>
        <taxon>Valvatida</taxon>
        <taxon>Acanthasteridae</taxon>
        <taxon>Acanthaster</taxon>
    </lineage>
</organism>
<dbReference type="AlphaFoldDB" id="A0A8B7Y230"/>
<dbReference type="RefSeq" id="XP_022087236.1">
    <property type="nucleotide sequence ID" value="XM_022231544.1"/>
</dbReference>
<dbReference type="GO" id="GO:0016020">
    <property type="term" value="C:membrane"/>
    <property type="evidence" value="ECO:0007669"/>
    <property type="project" value="UniProtKB-SubCell"/>
</dbReference>
<dbReference type="GO" id="GO:0008028">
    <property type="term" value="F:monocarboxylic acid transmembrane transporter activity"/>
    <property type="evidence" value="ECO:0007669"/>
    <property type="project" value="TreeGrafter"/>
</dbReference>
<dbReference type="OMA" id="MNSKATG"/>
<dbReference type="Pfam" id="PF07690">
    <property type="entry name" value="MFS_1"/>
    <property type="match status" value="1"/>
</dbReference>
<dbReference type="PROSITE" id="PS50850">
    <property type="entry name" value="MFS"/>
    <property type="match status" value="1"/>
</dbReference>
<keyword evidence="2" id="KW-0812">Transmembrane</keyword>
<dbReference type="RefSeq" id="XP_022087233.1">
    <property type="nucleotide sequence ID" value="XM_022231541.1"/>
</dbReference>
<feature type="transmembrane region" description="Helical" evidence="2">
    <location>
        <begin position="176"/>
        <end position="194"/>
    </location>
</feature>
<dbReference type="RefSeq" id="XP_022087234.1">
    <property type="nucleotide sequence ID" value="XM_022231542.1"/>
</dbReference>
<dbReference type="PANTHER" id="PTHR11360">
    <property type="entry name" value="MONOCARBOXYLATE TRANSPORTER"/>
    <property type="match status" value="1"/>
</dbReference>
<feature type="transmembrane region" description="Helical" evidence="2">
    <location>
        <begin position="112"/>
        <end position="138"/>
    </location>
</feature>
<feature type="transmembrane region" description="Helical" evidence="2">
    <location>
        <begin position="330"/>
        <end position="354"/>
    </location>
</feature>
<feature type="domain" description="Major facilitator superfamily (MFS) profile" evidence="3">
    <location>
        <begin position="19"/>
        <end position="433"/>
    </location>
</feature>
<sequence>MNSKATGKGMARSPDGGWSIIIVIATSVCLFLTVGMTRCVGVLYSSWKSEFETSAAMTGALASIVLACAHFISPIGAIVCRGLGCRVTMILGGTLTATSLLISSWAQNIYQMYVLLAVAGFGIGLGFVAGLVVVAIYFKKYYKAANGVASSGIGIGLVAFPPLLQLLLDSYGWRGTLVIMAGITCNICVGGALFRPLHSSKNNNEQSERSGNEAIAMQQQNQTENEDEVTICQPHVQRRHRCACALLSPVAKSLGLHLLRNWSFTFFCWINILATMPYICYLVFIFPRASAVGISDQASSLVVSVLGITSIFGRLISGVLINWKFSSVKVFAAALLFCSGATLLTQLEIVWSFVASSCLMGFFTGVTQATTSVVVRQCVGNDNIGTGIGMCFFFNGIADLVGPIMTGPCPRCLSTCRLILTNILALDVNTNAK</sequence>
<dbReference type="OrthoDB" id="410267at2759"/>
<evidence type="ECO:0000313" key="6">
    <source>
        <dbReference type="RefSeq" id="XP_022087234.1"/>
    </source>
</evidence>
<dbReference type="InterPro" id="IPR011701">
    <property type="entry name" value="MFS"/>
</dbReference>
<reference evidence="5 6" key="1">
    <citation type="submission" date="2025-04" db="UniProtKB">
        <authorList>
            <consortium name="RefSeq"/>
        </authorList>
    </citation>
    <scope>IDENTIFICATION</scope>
</reference>
<evidence type="ECO:0000313" key="5">
    <source>
        <dbReference type="RefSeq" id="XP_022087233.1"/>
    </source>
</evidence>
<feature type="transmembrane region" description="Helical" evidence="2">
    <location>
        <begin position="298"/>
        <end position="323"/>
    </location>
</feature>
<dbReference type="GeneID" id="110977425"/>
<dbReference type="InterPro" id="IPR020846">
    <property type="entry name" value="MFS_dom"/>
</dbReference>
<dbReference type="Proteomes" id="UP000694845">
    <property type="component" value="Unplaced"/>
</dbReference>
<feature type="transmembrane region" description="Helical" evidence="2">
    <location>
        <begin position="20"/>
        <end position="44"/>
    </location>
</feature>
<dbReference type="InterPro" id="IPR036259">
    <property type="entry name" value="MFS_trans_sf"/>
</dbReference>
<dbReference type="SUPFAM" id="SSF103473">
    <property type="entry name" value="MFS general substrate transporter"/>
    <property type="match status" value="1"/>
</dbReference>